<name>A0A9X2T1A1_9BACT</name>
<evidence type="ECO:0000259" key="3">
    <source>
        <dbReference type="Pfam" id="PF11860"/>
    </source>
</evidence>
<organism evidence="4 5">
    <name type="scientific">Aquiflexum gelatinilyticum</name>
    <dbReference type="NCBI Taxonomy" id="2961943"/>
    <lineage>
        <taxon>Bacteria</taxon>
        <taxon>Pseudomonadati</taxon>
        <taxon>Bacteroidota</taxon>
        <taxon>Cytophagia</taxon>
        <taxon>Cytophagales</taxon>
        <taxon>Cyclobacteriaceae</taxon>
        <taxon>Aquiflexum</taxon>
    </lineage>
</organism>
<evidence type="ECO:0000256" key="2">
    <source>
        <dbReference type="SAM" id="Phobius"/>
    </source>
</evidence>
<keyword evidence="2" id="KW-1133">Transmembrane helix</keyword>
<accession>A0A9X2T1A1</accession>
<feature type="compositionally biased region" description="Acidic residues" evidence="1">
    <location>
        <begin position="290"/>
        <end position="300"/>
    </location>
</feature>
<feature type="transmembrane region" description="Helical" evidence="2">
    <location>
        <begin position="12"/>
        <end position="32"/>
    </location>
</feature>
<protein>
    <submittedName>
        <fullName evidence="4">N-acetylmuramidase family protein</fullName>
    </submittedName>
</protein>
<dbReference type="EMBL" id="JANSUY010000009">
    <property type="protein sequence ID" value="MCR9015681.1"/>
    <property type="molecule type" value="Genomic_DNA"/>
</dbReference>
<feature type="transmembrane region" description="Helical" evidence="2">
    <location>
        <begin position="38"/>
        <end position="57"/>
    </location>
</feature>
<keyword evidence="5" id="KW-1185">Reference proteome</keyword>
<dbReference type="InterPro" id="IPR024408">
    <property type="entry name" value="Muramidase"/>
</dbReference>
<feature type="transmembrane region" description="Helical" evidence="2">
    <location>
        <begin position="222"/>
        <end position="241"/>
    </location>
</feature>
<feature type="transmembrane region" description="Helical" evidence="2">
    <location>
        <begin position="78"/>
        <end position="103"/>
    </location>
</feature>
<gene>
    <name evidence="4" type="ORF">NU887_11600</name>
</gene>
<evidence type="ECO:0000256" key="1">
    <source>
        <dbReference type="SAM" id="MobiDB-lite"/>
    </source>
</evidence>
<sequence length="573" mass="65506">MKKQSAFYQLIIKIAATILMAVAIGFLIRNFYTEEKDVVLALTIPAIIAVGLIYGILIRYFKTEEQISSYYVNKYHDVFFKGTIIFAVTLVLITIFYSILMYIEKKNLFSIVGLLIIVIWIAVFMIYFVWSVYHYNINFGITDGEWQKIAEAKRDAREFGIDLPASGVREPLYNPYRSQTFGLPPGTVRGMIAFTLLFGGISLLISSMGSEELSSDLIALRIQQFEFFETAFLMMIAFYFGDKSLKYFRERWRNPNQQADGTTPPASPLPSSDLPEGIMPSAGTPPPSLEQDDSLGDDDREFMEGEETVGDMQQPPASGSPITNLKNALLESRGEQLPVASNFAFVQIMDNINSKILNDEEIKEVLENLAEKDNIILSLPVVKSVISVESSGRGHLSDGRAKILFEGHLMWKLLSSIRKMPEEEILKLQKSNEDILYKSWTRQYYKGGVAEYDRLDRARKIDPEIAVFSASWGLFQILGENLNHNIKGRKYKDYKDFEEKQHEHEKFHFMDFLEFIKTKKLKGTPLINFISEEKSGNYDWASFAYGYNGSGYKVNKYDIKLQTAFEKFKKMQS</sequence>
<dbReference type="Pfam" id="PF11860">
    <property type="entry name" value="Muramidase"/>
    <property type="match status" value="1"/>
</dbReference>
<feature type="transmembrane region" description="Helical" evidence="2">
    <location>
        <begin position="191"/>
        <end position="210"/>
    </location>
</feature>
<dbReference type="RefSeq" id="WP_258423542.1">
    <property type="nucleotide sequence ID" value="NZ_JANSUY010000009.1"/>
</dbReference>
<evidence type="ECO:0000313" key="4">
    <source>
        <dbReference type="EMBL" id="MCR9015681.1"/>
    </source>
</evidence>
<feature type="domain" description="N-acetylmuramidase" evidence="3">
    <location>
        <begin position="379"/>
        <end position="569"/>
    </location>
</feature>
<dbReference type="Proteomes" id="UP001142175">
    <property type="component" value="Unassembled WGS sequence"/>
</dbReference>
<reference evidence="4" key="1">
    <citation type="submission" date="2022-08" db="EMBL/GenBank/DDBJ databases">
        <authorList>
            <person name="Zhang D."/>
        </authorList>
    </citation>
    <scope>NUCLEOTIDE SEQUENCE</scope>
    <source>
        <strain evidence="4">XJ19-11</strain>
    </source>
</reference>
<keyword evidence="2" id="KW-0472">Membrane</keyword>
<dbReference type="AlphaFoldDB" id="A0A9X2T1A1"/>
<comment type="caution">
    <text evidence="4">The sequence shown here is derived from an EMBL/GenBank/DDBJ whole genome shotgun (WGS) entry which is preliminary data.</text>
</comment>
<feature type="region of interest" description="Disordered" evidence="1">
    <location>
        <begin position="255"/>
        <end position="300"/>
    </location>
</feature>
<keyword evidence="2" id="KW-0812">Transmembrane</keyword>
<proteinExistence type="predicted"/>
<evidence type="ECO:0000313" key="5">
    <source>
        <dbReference type="Proteomes" id="UP001142175"/>
    </source>
</evidence>
<feature type="transmembrane region" description="Helical" evidence="2">
    <location>
        <begin position="109"/>
        <end position="130"/>
    </location>
</feature>